<evidence type="ECO:0000313" key="6">
    <source>
        <dbReference type="Proteomes" id="UP001604277"/>
    </source>
</evidence>
<sequence>MESCIKVVNRSASSAFAPDGTYLAAGTMAGAVDLQFSSSANLDIFELDFVSDDRQLILAGTAPSSERFNRLSWGKGPANSDEFSLGLIAGGLVDGNIGLWNPNTLIRSHASKKDYETSESAFVGHLSRDKGPVRGLEFNSLSPNLLASGADEGEVCICDVAKPSEPSHFPPLKIWLT</sequence>
<keyword evidence="3" id="KW-0677">Repeat</keyword>
<dbReference type="InterPro" id="IPR036322">
    <property type="entry name" value="WD40_repeat_dom_sf"/>
</dbReference>
<evidence type="ECO:0000313" key="5">
    <source>
        <dbReference type="EMBL" id="KAL2478332.1"/>
    </source>
</evidence>
<dbReference type="AlphaFoldDB" id="A0ABD1QQ47"/>
<dbReference type="Gene3D" id="2.130.10.10">
    <property type="entry name" value="YVTN repeat-like/Quinoprotein amine dehydrogenase"/>
    <property type="match status" value="1"/>
</dbReference>
<evidence type="ECO:0000256" key="1">
    <source>
        <dbReference type="ARBA" id="ARBA00022448"/>
    </source>
</evidence>
<protein>
    <submittedName>
        <fullName evidence="5">Protein transport protein SEC31-like protein B</fullName>
    </submittedName>
</protein>
<evidence type="ECO:0000256" key="4">
    <source>
        <dbReference type="ARBA" id="ARBA00022927"/>
    </source>
</evidence>
<gene>
    <name evidence="5" type="ORF">Fot_47346</name>
</gene>
<name>A0ABD1QQ47_9LAMI</name>
<reference evidence="6" key="1">
    <citation type="submission" date="2024-07" db="EMBL/GenBank/DDBJ databases">
        <title>Two chromosome-level genome assemblies of Korean endemic species Abeliophyllum distichum and Forsythia ovata (Oleaceae).</title>
        <authorList>
            <person name="Jang H."/>
        </authorList>
    </citation>
    <scope>NUCLEOTIDE SEQUENCE [LARGE SCALE GENOMIC DNA]</scope>
</reference>
<keyword evidence="4" id="KW-0653">Protein transport</keyword>
<evidence type="ECO:0000256" key="2">
    <source>
        <dbReference type="ARBA" id="ARBA00022574"/>
    </source>
</evidence>
<evidence type="ECO:0000256" key="3">
    <source>
        <dbReference type="ARBA" id="ARBA00022737"/>
    </source>
</evidence>
<accession>A0ABD1QQ47</accession>
<dbReference type="InterPro" id="IPR015943">
    <property type="entry name" value="WD40/YVTN_repeat-like_dom_sf"/>
</dbReference>
<dbReference type="PANTHER" id="PTHR13923">
    <property type="entry name" value="SEC31-RELATED PROTEIN"/>
    <property type="match status" value="1"/>
</dbReference>
<dbReference type="InterPro" id="IPR040251">
    <property type="entry name" value="SEC31-like"/>
</dbReference>
<dbReference type="PANTHER" id="PTHR13923:SF11">
    <property type="entry name" value="SECRETORY 31, ISOFORM D"/>
    <property type="match status" value="1"/>
</dbReference>
<keyword evidence="2" id="KW-0853">WD repeat</keyword>
<proteinExistence type="predicted"/>
<dbReference type="Proteomes" id="UP001604277">
    <property type="component" value="Unassembled WGS sequence"/>
</dbReference>
<keyword evidence="1" id="KW-0813">Transport</keyword>
<dbReference type="GO" id="GO:0015031">
    <property type="term" value="P:protein transport"/>
    <property type="evidence" value="ECO:0007669"/>
    <property type="project" value="UniProtKB-KW"/>
</dbReference>
<dbReference type="SUPFAM" id="SSF50978">
    <property type="entry name" value="WD40 repeat-like"/>
    <property type="match status" value="1"/>
</dbReference>
<dbReference type="EMBL" id="JBFOLJ010000014">
    <property type="protein sequence ID" value="KAL2478332.1"/>
    <property type="molecule type" value="Genomic_DNA"/>
</dbReference>
<keyword evidence="6" id="KW-1185">Reference proteome</keyword>
<organism evidence="5 6">
    <name type="scientific">Forsythia ovata</name>
    <dbReference type="NCBI Taxonomy" id="205694"/>
    <lineage>
        <taxon>Eukaryota</taxon>
        <taxon>Viridiplantae</taxon>
        <taxon>Streptophyta</taxon>
        <taxon>Embryophyta</taxon>
        <taxon>Tracheophyta</taxon>
        <taxon>Spermatophyta</taxon>
        <taxon>Magnoliopsida</taxon>
        <taxon>eudicotyledons</taxon>
        <taxon>Gunneridae</taxon>
        <taxon>Pentapetalae</taxon>
        <taxon>asterids</taxon>
        <taxon>lamiids</taxon>
        <taxon>Lamiales</taxon>
        <taxon>Oleaceae</taxon>
        <taxon>Forsythieae</taxon>
        <taxon>Forsythia</taxon>
    </lineage>
</organism>
<comment type="caution">
    <text evidence="5">The sequence shown here is derived from an EMBL/GenBank/DDBJ whole genome shotgun (WGS) entry which is preliminary data.</text>
</comment>